<proteinExistence type="predicted"/>
<protein>
    <submittedName>
        <fullName evidence="1">Uncharacterized protein</fullName>
    </submittedName>
</protein>
<dbReference type="EMBL" id="CAADFF010000001">
    <property type="protein sequence ID" value="VFJ86070.1"/>
    <property type="molecule type" value="Genomic_DNA"/>
</dbReference>
<accession>A0A450U4X6</accession>
<reference evidence="1" key="1">
    <citation type="submission" date="2019-02" db="EMBL/GenBank/DDBJ databases">
        <authorList>
            <person name="Gruber-Vodicka R. H."/>
            <person name="Seah K. B. B."/>
        </authorList>
    </citation>
    <scope>NUCLEOTIDE SEQUENCE</scope>
    <source>
        <strain evidence="1">BECK_M7</strain>
    </source>
</reference>
<evidence type="ECO:0000313" key="1">
    <source>
        <dbReference type="EMBL" id="VFJ86070.1"/>
    </source>
</evidence>
<sequence length="94" mass="10779">MADTTTFQTFDSVHCYYEKFAPCARGGIEESEPRSSGIPIRIAHIHRNLPIIGRKRRASLFFPLVDKENMARTKGMMIEQGFVYRKTDPVDAMK</sequence>
<dbReference type="AlphaFoldDB" id="A0A450U4X6"/>
<organism evidence="1">
    <name type="scientific">Candidatus Kentrum sp. LFY</name>
    <dbReference type="NCBI Taxonomy" id="2126342"/>
    <lineage>
        <taxon>Bacteria</taxon>
        <taxon>Pseudomonadati</taxon>
        <taxon>Pseudomonadota</taxon>
        <taxon>Gammaproteobacteria</taxon>
        <taxon>Candidatus Kentrum</taxon>
    </lineage>
</organism>
<gene>
    <name evidence="1" type="ORF">BECKLFY1418B_GA0070995_1001100</name>
</gene>
<name>A0A450U4X6_9GAMM</name>